<feature type="transmembrane region" description="Helical" evidence="4">
    <location>
        <begin position="109"/>
        <end position="125"/>
    </location>
</feature>
<feature type="transmembrane region" description="Helical" evidence="4">
    <location>
        <begin position="47"/>
        <end position="67"/>
    </location>
</feature>
<dbReference type="OrthoDB" id="2514702at2"/>
<dbReference type="Proteomes" id="UP000029391">
    <property type="component" value="Unassembled WGS sequence"/>
</dbReference>
<reference evidence="6 7" key="1">
    <citation type="submission" date="2013-09" db="EMBL/GenBank/DDBJ databases">
        <title>Genome sequencing of Arenimonas composti.</title>
        <authorList>
            <person name="Chen F."/>
            <person name="Wang G."/>
        </authorList>
    </citation>
    <scope>NUCLEOTIDE SEQUENCE [LARGE SCALE GENOMIC DNA]</scope>
    <source>
        <strain evidence="6 7">TR7-09</strain>
    </source>
</reference>
<evidence type="ECO:0000256" key="2">
    <source>
        <dbReference type="ARBA" id="ARBA00012438"/>
    </source>
</evidence>
<dbReference type="SUPFAM" id="SSF55874">
    <property type="entry name" value="ATPase domain of HSP90 chaperone/DNA topoisomerase II/histidine kinase"/>
    <property type="match status" value="1"/>
</dbReference>
<dbReference type="InterPro" id="IPR010559">
    <property type="entry name" value="Sig_transdc_His_kin_internal"/>
</dbReference>
<dbReference type="EC" id="2.7.13.3" evidence="2"/>
<dbReference type="InterPro" id="IPR003594">
    <property type="entry name" value="HATPase_dom"/>
</dbReference>
<comment type="catalytic activity">
    <reaction evidence="1">
        <text>ATP + protein L-histidine = ADP + protein N-phospho-L-histidine.</text>
        <dbReference type="EC" id="2.7.13.3"/>
    </reaction>
</comment>
<sequence>MDVPVRDYSLQEALPAEVLLGGDHVLGRYRRFPVFSLPWLLGRSWRFAAAITAFALIVGFGAGAVVHDVHIGLMAGVHMFIAFAAMCMVGPALATWVRHRRWRARTERIGVVVAILLGIAVAFAADRWASGYVETHVEARMVDQGMVPERRKAVAPELKTVALAINGLVLLSIYGVLGGAFALRAYFSESRRWQEASRQRELLALRRRAEQADQRLGLLQAQVEPHFLFNTLASVRALVRQDPAMAEATLDALVDHLRATIPKLRDGQAALHSTLGQQLDICASYLQLMKLRTGGRLSYAVEAEPALRALPFPPLLLITLVENAIKHGIEPQPGPGRVEVRGSVKSGRLVVSVVDDGAGLQPGIGSGVGLANVREQLAARFGDAASLSLRGLAGRGAVAEIAIPYPQLPPVGAPSGAMPIAPEGAPTEGVTSPAAEASR</sequence>
<dbReference type="PRINTS" id="PR00344">
    <property type="entry name" value="BCTRLSENSOR"/>
</dbReference>
<feature type="transmembrane region" description="Helical" evidence="4">
    <location>
        <begin position="161"/>
        <end position="183"/>
    </location>
</feature>
<keyword evidence="4" id="KW-1133">Transmembrane helix</keyword>
<name>A0A091BA63_9GAMM</name>
<dbReference type="GO" id="GO:0016020">
    <property type="term" value="C:membrane"/>
    <property type="evidence" value="ECO:0007669"/>
    <property type="project" value="InterPro"/>
</dbReference>
<keyword evidence="4" id="KW-0472">Membrane</keyword>
<dbReference type="SMART" id="SM00387">
    <property type="entry name" value="HATPase_c"/>
    <property type="match status" value="1"/>
</dbReference>
<dbReference type="InterPro" id="IPR050640">
    <property type="entry name" value="Bact_2-comp_sensor_kinase"/>
</dbReference>
<evidence type="ECO:0000256" key="4">
    <source>
        <dbReference type="SAM" id="Phobius"/>
    </source>
</evidence>
<dbReference type="RefSeq" id="WP_081683486.1">
    <property type="nucleotide sequence ID" value="NZ_AWXU01000051.1"/>
</dbReference>
<evidence type="ECO:0000259" key="5">
    <source>
        <dbReference type="SMART" id="SM00387"/>
    </source>
</evidence>
<evidence type="ECO:0000256" key="3">
    <source>
        <dbReference type="SAM" id="MobiDB-lite"/>
    </source>
</evidence>
<feature type="region of interest" description="Disordered" evidence="3">
    <location>
        <begin position="413"/>
        <end position="439"/>
    </location>
</feature>
<dbReference type="InterPro" id="IPR004358">
    <property type="entry name" value="Sig_transdc_His_kin-like_C"/>
</dbReference>
<dbReference type="AlphaFoldDB" id="A0A091BA63"/>
<dbReference type="Pfam" id="PF06580">
    <property type="entry name" value="His_kinase"/>
    <property type="match status" value="1"/>
</dbReference>
<feature type="domain" description="Histidine kinase/HSP90-like ATPase" evidence="5">
    <location>
        <begin position="312"/>
        <end position="407"/>
    </location>
</feature>
<dbReference type="EMBL" id="AWXU01000051">
    <property type="protein sequence ID" value="KFN48621.1"/>
    <property type="molecule type" value="Genomic_DNA"/>
</dbReference>
<evidence type="ECO:0000313" key="6">
    <source>
        <dbReference type="EMBL" id="KFN48621.1"/>
    </source>
</evidence>
<dbReference type="eggNOG" id="COG2972">
    <property type="taxonomic scope" value="Bacteria"/>
</dbReference>
<evidence type="ECO:0000313" key="7">
    <source>
        <dbReference type="Proteomes" id="UP000029391"/>
    </source>
</evidence>
<comment type="caution">
    <text evidence="6">The sequence shown here is derived from an EMBL/GenBank/DDBJ whole genome shotgun (WGS) entry which is preliminary data.</text>
</comment>
<dbReference type="GO" id="GO:0000155">
    <property type="term" value="F:phosphorelay sensor kinase activity"/>
    <property type="evidence" value="ECO:0007669"/>
    <property type="project" value="InterPro"/>
</dbReference>
<organism evidence="6 7">
    <name type="scientific">Arenimonas composti TR7-09 = DSM 18010</name>
    <dbReference type="NCBI Taxonomy" id="1121013"/>
    <lineage>
        <taxon>Bacteria</taxon>
        <taxon>Pseudomonadati</taxon>
        <taxon>Pseudomonadota</taxon>
        <taxon>Gammaproteobacteria</taxon>
        <taxon>Lysobacterales</taxon>
        <taxon>Lysobacteraceae</taxon>
        <taxon>Arenimonas</taxon>
    </lineage>
</organism>
<dbReference type="Pfam" id="PF02518">
    <property type="entry name" value="HATPase_c"/>
    <property type="match status" value="1"/>
</dbReference>
<dbReference type="InterPro" id="IPR036890">
    <property type="entry name" value="HATPase_C_sf"/>
</dbReference>
<evidence type="ECO:0000256" key="1">
    <source>
        <dbReference type="ARBA" id="ARBA00000085"/>
    </source>
</evidence>
<proteinExistence type="predicted"/>
<feature type="transmembrane region" description="Helical" evidence="4">
    <location>
        <begin position="73"/>
        <end position="97"/>
    </location>
</feature>
<gene>
    <name evidence="6" type="ORF">P873_14070</name>
</gene>
<accession>A0A091BA63</accession>
<dbReference type="PANTHER" id="PTHR34220:SF9">
    <property type="entry name" value="SIGNAL TRANSDUCTION HISTIDINE KINASE INTERNAL REGION DOMAIN-CONTAINING PROTEIN"/>
    <property type="match status" value="1"/>
</dbReference>
<keyword evidence="4" id="KW-0812">Transmembrane</keyword>
<dbReference type="PANTHER" id="PTHR34220">
    <property type="entry name" value="SENSOR HISTIDINE KINASE YPDA"/>
    <property type="match status" value="1"/>
</dbReference>
<dbReference type="STRING" id="1121013.GCA_000426365_02055"/>
<dbReference type="Gene3D" id="3.30.565.10">
    <property type="entry name" value="Histidine kinase-like ATPase, C-terminal domain"/>
    <property type="match status" value="1"/>
</dbReference>
<protein>
    <recommendedName>
        <fullName evidence="2">histidine kinase</fullName>
        <ecNumber evidence="2">2.7.13.3</ecNumber>
    </recommendedName>
</protein>
<keyword evidence="7" id="KW-1185">Reference proteome</keyword>